<keyword evidence="4" id="KW-1185">Reference proteome</keyword>
<dbReference type="InterPro" id="IPR051122">
    <property type="entry name" value="SDR_DHRS6-like"/>
</dbReference>
<comment type="caution">
    <text evidence="3">The sequence shown here is derived from an EMBL/GenBank/DDBJ whole genome shotgun (WGS) entry which is preliminary data.</text>
</comment>
<dbReference type="InterPro" id="IPR002347">
    <property type="entry name" value="SDR_fam"/>
</dbReference>
<comment type="similarity">
    <text evidence="1">Belongs to the short-chain dehydrogenases/reductases (SDR) family.</text>
</comment>
<dbReference type="SUPFAM" id="SSF51735">
    <property type="entry name" value="NAD(P)-binding Rossmann-fold domains"/>
    <property type="match status" value="1"/>
</dbReference>
<gene>
    <name evidence="3" type="ORF">KPL78_07545</name>
</gene>
<dbReference type="RefSeq" id="WP_219762282.1">
    <property type="nucleotide sequence ID" value="NZ_JAHYBZ010000002.1"/>
</dbReference>
<dbReference type="Pfam" id="PF13561">
    <property type="entry name" value="adh_short_C2"/>
    <property type="match status" value="1"/>
</dbReference>
<evidence type="ECO:0000256" key="2">
    <source>
        <dbReference type="ARBA" id="ARBA00023002"/>
    </source>
</evidence>
<protein>
    <submittedName>
        <fullName evidence="3">Short chain dehydrogenase</fullName>
    </submittedName>
</protein>
<dbReference type="CDD" id="cd11731">
    <property type="entry name" value="Lin1944_like_SDR_c"/>
    <property type="match status" value="1"/>
</dbReference>
<evidence type="ECO:0000313" key="3">
    <source>
        <dbReference type="EMBL" id="MBW6397691.1"/>
    </source>
</evidence>
<organism evidence="3 4">
    <name type="scientific">Roseomonas alba</name>
    <dbReference type="NCBI Taxonomy" id="2846776"/>
    <lineage>
        <taxon>Bacteria</taxon>
        <taxon>Pseudomonadati</taxon>
        <taxon>Pseudomonadota</taxon>
        <taxon>Alphaproteobacteria</taxon>
        <taxon>Acetobacterales</taxon>
        <taxon>Roseomonadaceae</taxon>
        <taxon>Roseomonas</taxon>
    </lineage>
</organism>
<dbReference type="PANTHER" id="PTHR43477:SF1">
    <property type="entry name" value="DIHYDROANTICAPSIN 7-DEHYDROGENASE"/>
    <property type="match status" value="1"/>
</dbReference>
<reference evidence="3 4" key="1">
    <citation type="submission" date="2021-07" db="EMBL/GenBank/DDBJ databases">
        <authorList>
            <person name="So Y."/>
        </authorList>
    </citation>
    <scope>NUCLEOTIDE SEQUENCE [LARGE SCALE GENOMIC DNA]</scope>
    <source>
        <strain evidence="3 4">HJA6</strain>
    </source>
</reference>
<name>A0ABS7A5V3_9PROT</name>
<evidence type="ECO:0000313" key="4">
    <source>
        <dbReference type="Proteomes" id="UP001196565"/>
    </source>
</evidence>
<dbReference type="PANTHER" id="PTHR43477">
    <property type="entry name" value="DIHYDROANTICAPSIN 7-DEHYDROGENASE"/>
    <property type="match status" value="1"/>
</dbReference>
<dbReference type="InterPro" id="IPR036291">
    <property type="entry name" value="NAD(P)-bd_dom_sf"/>
</dbReference>
<dbReference type="NCBIfam" id="NF005754">
    <property type="entry name" value="PRK07578.1"/>
    <property type="match status" value="1"/>
</dbReference>
<dbReference type="Gene3D" id="3.40.50.720">
    <property type="entry name" value="NAD(P)-binding Rossmann-like Domain"/>
    <property type="match status" value="1"/>
</dbReference>
<proteinExistence type="inferred from homology"/>
<dbReference type="Proteomes" id="UP001196565">
    <property type="component" value="Unassembled WGS sequence"/>
</dbReference>
<sequence length="202" mass="20853">MRIVVVGTGTIGAAVKQILEEHGHGVVTVGRRSGDLQADMTDVESLRALFAGLGSFDAVASAAGDVFPAPLAQASDAQWADSIAAKGMGQINLVRAALPVIADGGSFTLISGVLTDERIPAGTIGTTVNHLVEGFVKGAASELPRGLRINCVSPTVLAESPGYHPYFAGFTPVAVREVAQAYLRAIANPITGRILKLHRTDG</sequence>
<dbReference type="EMBL" id="JAHYBZ010000002">
    <property type="protein sequence ID" value="MBW6397691.1"/>
    <property type="molecule type" value="Genomic_DNA"/>
</dbReference>
<keyword evidence="2" id="KW-0560">Oxidoreductase</keyword>
<evidence type="ECO:0000256" key="1">
    <source>
        <dbReference type="ARBA" id="ARBA00006484"/>
    </source>
</evidence>
<accession>A0ABS7A5V3</accession>